<keyword evidence="3 9" id="KW-0813">Transport</keyword>
<gene>
    <name evidence="11" type="ORF">GCM10009118_32780</name>
</gene>
<evidence type="ECO:0000259" key="10">
    <source>
        <dbReference type="PROSITE" id="PS51012"/>
    </source>
</evidence>
<evidence type="ECO:0000256" key="9">
    <source>
        <dbReference type="RuleBase" id="RU361157"/>
    </source>
</evidence>
<dbReference type="RefSeq" id="WP_343790593.1">
    <property type="nucleotide sequence ID" value="NZ_BAAAFH010000022.1"/>
</dbReference>
<evidence type="ECO:0000256" key="7">
    <source>
        <dbReference type="ARBA" id="ARBA00022989"/>
    </source>
</evidence>
<dbReference type="InterPro" id="IPR013525">
    <property type="entry name" value="ABC2_TM"/>
</dbReference>
<feature type="transmembrane region" description="Helical" evidence="9">
    <location>
        <begin position="243"/>
        <end position="263"/>
    </location>
</feature>
<accession>A0ABP3Y5N2</accession>
<evidence type="ECO:0000256" key="4">
    <source>
        <dbReference type="ARBA" id="ARBA00022475"/>
    </source>
</evidence>
<organism evidence="11 12">
    <name type="scientific">Wandonia haliotis</name>
    <dbReference type="NCBI Taxonomy" id="574963"/>
    <lineage>
        <taxon>Bacteria</taxon>
        <taxon>Pseudomonadati</taxon>
        <taxon>Bacteroidota</taxon>
        <taxon>Flavobacteriia</taxon>
        <taxon>Flavobacteriales</taxon>
        <taxon>Crocinitomicaceae</taxon>
        <taxon>Wandonia</taxon>
    </lineage>
</organism>
<keyword evidence="8 9" id="KW-0472">Membrane</keyword>
<feature type="transmembrane region" description="Helical" evidence="9">
    <location>
        <begin position="83"/>
        <end position="106"/>
    </location>
</feature>
<evidence type="ECO:0000256" key="8">
    <source>
        <dbReference type="ARBA" id="ARBA00023136"/>
    </source>
</evidence>
<feature type="transmembrane region" description="Helical" evidence="9">
    <location>
        <begin position="156"/>
        <end position="180"/>
    </location>
</feature>
<proteinExistence type="inferred from homology"/>
<evidence type="ECO:0000256" key="3">
    <source>
        <dbReference type="ARBA" id="ARBA00022448"/>
    </source>
</evidence>
<dbReference type="Pfam" id="PF01061">
    <property type="entry name" value="ABC2_membrane"/>
    <property type="match status" value="1"/>
</dbReference>
<evidence type="ECO:0000256" key="5">
    <source>
        <dbReference type="ARBA" id="ARBA00022519"/>
    </source>
</evidence>
<comment type="caution">
    <text evidence="11">The sequence shown here is derived from an EMBL/GenBank/DDBJ whole genome shotgun (WGS) entry which is preliminary data.</text>
</comment>
<evidence type="ECO:0000256" key="1">
    <source>
        <dbReference type="ARBA" id="ARBA00004429"/>
    </source>
</evidence>
<feature type="transmembrane region" description="Helical" evidence="9">
    <location>
        <begin position="127"/>
        <end position="150"/>
    </location>
</feature>
<keyword evidence="4 9" id="KW-1003">Cell membrane</keyword>
<reference evidence="12" key="1">
    <citation type="journal article" date="2019" name="Int. J. Syst. Evol. Microbiol.">
        <title>The Global Catalogue of Microorganisms (GCM) 10K type strain sequencing project: providing services to taxonomists for standard genome sequencing and annotation.</title>
        <authorList>
            <consortium name="The Broad Institute Genomics Platform"/>
            <consortium name="The Broad Institute Genome Sequencing Center for Infectious Disease"/>
            <person name="Wu L."/>
            <person name="Ma J."/>
        </authorList>
    </citation>
    <scope>NUCLEOTIDE SEQUENCE [LARGE SCALE GENOMIC DNA]</scope>
    <source>
        <strain evidence="12">JCM 16083</strain>
    </source>
</reference>
<name>A0ABP3Y5N2_9FLAO</name>
<evidence type="ECO:0000313" key="11">
    <source>
        <dbReference type="EMBL" id="GAA0876868.1"/>
    </source>
</evidence>
<protein>
    <recommendedName>
        <fullName evidence="9">Transport permease protein</fullName>
    </recommendedName>
</protein>
<comment type="similarity">
    <text evidence="2 9">Belongs to the ABC-2 integral membrane protein family.</text>
</comment>
<dbReference type="EMBL" id="BAAAFH010000022">
    <property type="protein sequence ID" value="GAA0876868.1"/>
    <property type="molecule type" value="Genomic_DNA"/>
</dbReference>
<dbReference type="InterPro" id="IPR047817">
    <property type="entry name" value="ABC2_TM_bact-type"/>
</dbReference>
<comment type="subcellular location">
    <subcellularLocation>
        <location evidence="1">Cell inner membrane</location>
        <topology evidence="1">Multi-pass membrane protein</topology>
    </subcellularLocation>
    <subcellularLocation>
        <location evidence="9">Cell membrane</location>
        <topology evidence="9">Multi-pass membrane protein</topology>
    </subcellularLocation>
</comment>
<evidence type="ECO:0000313" key="12">
    <source>
        <dbReference type="Proteomes" id="UP001501126"/>
    </source>
</evidence>
<feature type="transmembrane region" description="Helical" evidence="9">
    <location>
        <begin position="46"/>
        <end position="71"/>
    </location>
</feature>
<dbReference type="PANTHER" id="PTHR30413:SF8">
    <property type="entry name" value="TRANSPORT PERMEASE PROTEIN"/>
    <property type="match status" value="1"/>
</dbReference>
<dbReference type="PROSITE" id="PS51012">
    <property type="entry name" value="ABC_TM2"/>
    <property type="match status" value="1"/>
</dbReference>
<sequence>MEDKEVTVYSSRTETLGFFFRQIWKYRNLILVFAQRDLKVKYAQTFIGLGWTVLQPLTALFIYTFFFGFLLNWKTDGIDYPVYVLSGLLGWNYFSYIVNSGAFGIQESAHLIKKIYFPKSIIPLSKTLTALVELGISLLLLVLLLIYFGQSLSWKIIFLPLVLLYNTVCGLCLVFWISVLATKKRDVLHLVPFLMYFGIWFSPVFFGSDLLPEQYKFVLDFNPMANVVELWRWSLFDFGAFKWIWVINLFIVMLFFMSGLYFYNRKESKLTDYL</sequence>
<feature type="transmembrane region" description="Helical" evidence="9">
    <location>
        <begin position="187"/>
        <end position="206"/>
    </location>
</feature>
<evidence type="ECO:0000256" key="2">
    <source>
        <dbReference type="ARBA" id="ARBA00007783"/>
    </source>
</evidence>
<dbReference type="PANTHER" id="PTHR30413">
    <property type="entry name" value="INNER MEMBRANE TRANSPORT PERMEASE"/>
    <property type="match status" value="1"/>
</dbReference>
<keyword evidence="7 9" id="KW-1133">Transmembrane helix</keyword>
<keyword evidence="5" id="KW-0997">Cell inner membrane</keyword>
<evidence type="ECO:0000256" key="6">
    <source>
        <dbReference type="ARBA" id="ARBA00022692"/>
    </source>
</evidence>
<dbReference type="Proteomes" id="UP001501126">
    <property type="component" value="Unassembled WGS sequence"/>
</dbReference>
<keyword evidence="6 9" id="KW-0812">Transmembrane</keyword>
<keyword evidence="12" id="KW-1185">Reference proteome</keyword>
<feature type="domain" description="ABC transmembrane type-2" evidence="10">
    <location>
        <begin position="47"/>
        <end position="266"/>
    </location>
</feature>